<protein>
    <submittedName>
        <fullName evidence="1">Uncharacterized protein</fullName>
    </submittedName>
</protein>
<organism evidence="1 2">
    <name type="scientific">Brachionus plicatilis</name>
    <name type="common">Marine rotifer</name>
    <name type="synonym">Brachionus muelleri</name>
    <dbReference type="NCBI Taxonomy" id="10195"/>
    <lineage>
        <taxon>Eukaryota</taxon>
        <taxon>Metazoa</taxon>
        <taxon>Spiralia</taxon>
        <taxon>Gnathifera</taxon>
        <taxon>Rotifera</taxon>
        <taxon>Eurotatoria</taxon>
        <taxon>Monogononta</taxon>
        <taxon>Pseudotrocha</taxon>
        <taxon>Ploima</taxon>
        <taxon>Brachionidae</taxon>
        <taxon>Brachionus</taxon>
    </lineage>
</organism>
<evidence type="ECO:0000313" key="1">
    <source>
        <dbReference type="EMBL" id="RNA24314.1"/>
    </source>
</evidence>
<evidence type="ECO:0000313" key="2">
    <source>
        <dbReference type="Proteomes" id="UP000276133"/>
    </source>
</evidence>
<proteinExistence type="predicted"/>
<accession>A0A3M7RLE4</accession>
<reference evidence="1 2" key="1">
    <citation type="journal article" date="2018" name="Sci. Rep.">
        <title>Genomic signatures of local adaptation to the degree of environmental predictability in rotifers.</title>
        <authorList>
            <person name="Franch-Gras L."/>
            <person name="Hahn C."/>
            <person name="Garcia-Roger E.M."/>
            <person name="Carmona M.J."/>
            <person name="Serra M."/>
            <person name="Gomez A."/>
        </authorList>
    </citation>
    <scope>NUCLEOTIDE SEQUENCE [LARGE SCALE GENOMIC DNA]</scope>
    <source>
        <strain evidence="1">HYR1</strain>
    </source>
</reference>
<dbReference type="Proteomes" id="UP000276133">
    <property type="component" value="Unassembled WGS sequence"/>
</dbReference>
<gene>
    <name evidence="1" type="ORF">BpHYR1_014387</name>
</gene>
<sequence length="73" mass="8613">MADLSKNFSNDYSSNSNDLRKIRTFSELKFHTSFTGDDSTLKNTLIKISFIRNKIKNNYKMELFNHKKKSFNV</sequence>
<dbReference type="EMBL" id="REGN01003146">
    <property type="protein sequence ID" value="RNA24314.1"/>
    <property type="molecule type" value="Genomic_DNA"/>
</dbReference>
<comment type="caution">
    <text evidence="1">The sequence shown here is derived from an EMBL/GenBank/DDBJ whole genome shotgun (WGS) entry which is preliminary data.</text>
</comment>
<dbReference type="AlphaFoldDB" id="A0A3M7RLE4"/>
<name>A0A3M7RLE4_BRAPC</name>
<keyword evidence="2" id="KW-1185">Reference proteome</keyword>